<protein>
    <submittedName>
        <fullName evidence="1">Uncharacterized protein</fullName>
    </submittedName>
</protein>
<dbReference type="RefSeq" id="WP_355083444.1">
    <property type="nucleotide sequence ID" value="NZ_JBEXKW010000003.1"/>
</dbReference>
<reference evidence="1 2" key="1">
    <citation type="submission" date="2024-06" db="EMBL/GenBank/DDBJ databases">
        <title>The Natural Products Discovery Center: Release of the First 8490 Sequenced Strains for Exploring Actinobacteria Biosynthetic Diversity.</title>
        <authorList>
            <person name="Kalkreuter E."/>
            <person name="Kautsar S.A."/>
            <person name="Yang D."/>
            <person name="Bader C.D."/>
            <person name="Teijaro C.N."/>
            <person name="Fluegel L."/>
            <person name="Davis C.M."/>
            <person name="Simpson J.R."/>
            <person name="Lauterbach L."/>
            <person name="Steele A.D."/>
            <person name="Gui C."/>
            <person name="Meng S."/>
            <person name="Li G."/>
            <person name="Viehrig K."/>
            <person name="Ye F."/>
            <person name="Su P."/>
            <person name="Kiefer A.F."/>
            <person name="Nichols A."/>
            <person name="Cepeda A.J."/>
            <person name="Yan W."/>
            <person name="Fan B."/>
            <person name="Jiang Y."/>
            <person name="Adhikari A."/>
            <person name="Zheng C.-J."/>
            <person name="Schuster L."/>
            <person name="Cowan T.M."/>
            <person name="Smanski M.J."/>
            <person name="Chevrette M.G."/>
            <person name="De Carvalho L.P.S."/>
            <person name="Shen B."/>
        </authorList>
    </citation>
    <scope>NUCLEOTIDE SEQUENCE [LARGE SCALE GENOMIC DNA]</scope>
    <source>
        <strain evidence="1 2">NPDC050403</strain>
    </source>
</reference>
<gene>
    <name evidence="1" type="ORF">AB0I48_00390</name>
</gene>
<evidence type="ECO:0000313" key="2">
    <source>
        <dbReference type="Proteomes" id="UP001551695"/>
    </source>
</evidence>
<evidence type="ECO:0000313" key="1">
    <source>
        <dbReference type="EMBL" id="MEV0706005.1"/>
    </source>
</evidence>
<name>A0ABV3FKQ6_9NOCA</name>
<organism evidence="1 2">
    <name type="scientific">Nocardia aurea</name>
    <dbReference type="NCBI Taxonomy" id="2144174"/>
    <lineage>
        <taxon>Bacteria</taxon>
        <taxon>Bacillati</taxon>
        <taxon>Actinomycetota</taxon>
        <taxon>Actinomycetes</taxon>
        <taxon>Mycobacteriales</taxon>
        <taxon>Nocardiaceae</taxon>
        <taxon>Nocardia</taxon>
    </lineage>
</organism>
<dbReference type="Proteomes" id="UP001551695">
    <property type="component" value="Unassembled WGS sequence"/>
</dbReference>
<dbReference type="EMBL" id="JBFAKC010000001">
    <property type="protein sequence ID" value="MEV0706005.1"/>
    <property type="molecule type" value="Genomic_DNA"/>
</dbReference>
<proteinExistence type="predicted"/>
<sequence>MILPLSDEVTAVNTPGEIGDRVVALMPERHLYGPVLARPNPARYTFLTHYDRVTEPDMVETLLRYGVDTGPYRANVILPTGLGPITREERYWLCSPRPDEPLPPLTMLLEVVAACLEAPAAPDPRD</sequence>
<comment type="caution">
    <text evidence="1">The sequence shown here is derived from an EMBL/GenBank/DDBJ whole genome shotgun (WGS) entry which is preliminary data.</text>
</comment>
<accession>A0ABV3FKQ6</accession>
<keyword evidence="2" id="KW-1185">Reference proteome</keyword>